<evidence type="ECO:0000313" key="3">
    <source>
        <dbReference type="Proteomes" id="UP000276133"/>
    </source>
</evidence>
<keyword evidence="1" id="KW-0472">Membrane</keyword>
<evidence type="ECO:0000313" key="2">
    <source>
        <dbReference type="EMBL" id="RNA05585.1"/>
    </source>
</evidence>
<protein>
    <submittedName>
        <fullName evidence="2">Uncharacterized protein</fullName>
    </submittedName>
</protein>
<keyword evidence="1" id="KW-0812">Transmembrane</keyword>
<accession>A0A3M7Q3K3</accession>
<proteinExistence type="predicted"/>
<comment type="caution">
    <text evidence="2">The sequence shown here is derived from an EMBL/GenBank/DDBJ whole genome shotgun (WGS) entry which is preliminary data.</text>
</comment>
<evidence type="ECO:0000256" key="1">
    <source>
        <dbReference type="SAM" id="Phobius"/>
    </source>
</evidence>
<dbReference type="Proteomes" id="UP000276133">
    <property type="component" value="Unassembled WGS sequence"/>
</dbReference>
<organism evidence="2 3">
    <name type="scientific">Brachionus plicatilis</name>
    <name type="common">Marine rotifer</name>
    <name type="synonym">Brachionus muelleri</name>
    <dbReference type="NCBI Taxonomy" id="10195"/>
    <lineage>
        <taxon>Eukaryota</taxon>
        <taxon>Metazoa</taxon>
        <taxon>Spiralia</taxon>
        <taxon>Gnathifera</taxon>
        <taxon>Rotifera</taxon>
        <taxon>Eurotatoria</taxon>
        <taxon>Monogononta</taxon>
        <taxon>Pseudotrocha</taxon>
        <taxon>Ploima</taxon>
        <taxon>Brachionidae</taxon>
        <taxon>Brachionus</taxon>
    </lineage>
</organism>
<gene>
    <name evidence="2" type="ORF">BpHYR1_038235</name>
</gene>
<name>A0A3M7Q3K3_BRAPC</name>
<dbReference type="AlphaFoldDB" id="A0A3M7Q3K3"/>
<reference evidence="2 3" key="1">
    <citation type="journal article" date="2018" name="Sci. Rep.">
        <title>Genomic signatures of local adaptation to the degree of environmental predictability in rotifers.</title>
        <authorList>
            <person name="Franch-Gras L."/>
            <person name="Hahn C."/>
            <person name="Garcia-Roger E.M."/>
            <person name="Carmona M.J."/>
            <person name="Serra M."/>
            <person name="Gomez A."/>
        </authorList>
    </citation>
    <scope>NUCLEOTIDE SEQUENCE [LARGE SCALE GENOMIC DNA]</scope>
    <source>
        <strain evidence="2">HYR1</strain>
    </source>
</reference>
<sequence>MFFDFDLTIWIDSFRFLSLKIFNIILVLLEIISSIMIFKISCDFFLLILSSSNVLTSRFLCGFFEKDLALFYLSINCHYRIKKEIYIKSFFKFSVDLSGTYASNFYNRFFDFG</sequence>
<keyword evidence="1" id="KW-1133">Transmembrane helix</keyword>
<feature type="transmembrane region" description="Helical" evidence="1">
    <location>
        <begin position="21"/>
        <end position="38"/>
    </location>
</feature>
<keyword evidence="3" id="KW-1185">Reference proteome</keyword>
<dbReference type="EMBL" id="REGN01007668">
    <property type="protein sequence ID" value="RNA05585.1"/>
    <property type="molecule type" value="Genomic_DNA"/>
</dbReference>